<dbReference type="Pfam" id="PF04545">
    <property type="entry name" value="Sigma70_r4"/>
    <property type="match status" value="1"/>
</dbReference>
<dbReference type="OrthoDB" id="527295at2"/>
<protein>
    <submittedName>
        <fullName evidence="6">Group 3/4 sigma-70 RNA polymerase sigma factor</fullName>
    </submittedName>
</protein>
<dbReference type="EMBL" id="MRCC01000010">
    <property type="protein sequence ID" value="OKH25356.1"/>
    <property type="molecule type" value="Genomic_DNA"/>
</dbReference>
<dbReference type="STRING" id="247279.NIES1031_13305"/>
<dbReference type="SUPFAM" id="SSF88659">
    <property type="entry name" value="Sigma3 and sigma4 domains of RNA polymerase sigma factors"/>
    <property type="match status" value="1"/>
</dbReference>
<proteinExistence type="predicted"/>
<dbReference type="InterPro" id="IPR014284">
    <property type="entry name" value="RNA_pol_sigma-70_dom"/>
</dbReference>
<evidence type="ECO:0000313" key="6">
    <source>
        <dbReference type="EMBL" id="OKH25356.1"/>
    </source>
</evidence>
<keyword evidence="1" id="KW-0805">Transcription regulation</keyword>
<evidence type="ECO:0000313" key="7">
    <source>
        <dbReference type="Proteomes" id="UP000185984"/>
    </source>
</evidence>
<evidence type="ECO:0000256" key="3">
    <source>
        <dbReference type="ARBA" id="ARBA00023125"/>
    </source>
</evidence>
<name>A0A1U7HP44_9CHRO</name>
<dbReference type="AlphaFoldDB" id="A0A1U7HP44"/>
<comment type="caution">
    <text evidence="6">The sequence shown here is derived from an EMBL/GenBank/DDBJ whole genome shotgun (WGS) entry which is preliminary data.</text>
</comment>
<dbReference type="Proteomes" id="UP000185984">
    <property type="component" value="Unassembled WGS sequence"/>
</dbReference>
<feature type="domain" description="RNA polymerase sigma-70 region 4" evidence="5">
    <location>
        <begin position="305"/>
        <end position="352"/>
    </location>
</feature>
<evidence type="ECO:0000256" key="2">
    <source>
        <dbReference type="ARBA" id="ARBA00023082"/>
    </source>
</evidence>
<dbReference type="NCBIfam" id="TIGR02937">
    <property type="entry name" value="sigma70-ECF"/>
    <property type="match status" value="1"/>
</dbReference>
<organism evidence="6 7">
    <name type="scientific">Chroogloeocystis siderophila 5.2 s.c.1</name>
    <dbReference type="NCBI Taxonomy" id="247279"/>
    <lineage>
        <taxon>Bacteria</taxon>
        <taxon>Bacillati</taxon>
        <taxon>Cyanobacteriota</taxon>
        <taxon>Cyanophyceae</taxon>
        <taxon>Oscillatoriophycideae</taxon>
        <taxon>Chroococcales</taxon>
        <taxon>Chroococcaceae</taxon>
        <taxon>Chroogloeocystis</taxon>
    </lineage>
</organism>
<dbReference type="GO" id="GO:0003677">
    <property type="term" value="F:DNA binding"/>
    <property type="evidence" value="ECO:0007669"/>
    <property type="project" value="UniProtKB-KW"/>
</dbReference>
<keyword evidence="3" id="KW-0238">DNA-binding</keyword>
<dbReference type="InterPro" id="IPR013324">
    <property type="entry name" value="RNA_pol_sigma_r3/r4-like"/>
</dbReference>
<evidence type="ECO:0000259" key="5">
    <source>
        <dbReference type="Pfam" id="PF04545"/>
    </source>
</evidence>
<dbReference type="PANTHER" id="PTHR30385">
    <property type="entry name" value="SIGMA FACTOR F FLAGELLAR"/>
    <property type="match status" value="1"/>
</dbReference>
<evidence type="ECO:0000256" key="4">
    <source>
        <dbReference type="ARBA" id="ARBA00023163"/>
    </source>
</evidence>
<dbReference type="GO" id="GO:0016987">
    <property type="term" value="F:sigma factor activity"/>
    <property type="evidence" value="ECO:0007669"/>
    <property type="project" value="UniProtKB-KW"/>
</dbReference>
<accession>A0A1U7HP44</accession>
<evidence type="ECO:0000256" key="1">
    <source>
        <dbReference type="ARBA" id="ARBA00023015"/>
    </source>
</evidence>
<gene>
    <name evidence="6" type="ORF">NIES1031_13305</name>
</gene>
<reference evidence="6 7" key="1">
    <citation type="submission" date="2016-11" db="EMBL/GenBank/DDBJ databases">
        <title>Draft Genome Sequences of Nine Cyanobacterial Strains from Diverse Habitats.</title>
        <authorList>
            <person name="Zhu T."/>
            <person name="Hou S."/>
            <person name="Lu X."/>
            <person name="Hess W.R."/>
        </authorList>
    </citation>
    <scope>NUCLEOTIDE SEQUENCE [LARGE SCALE GENOMIC DNA]</scope>
    <source>
        <strain evidence="6 7">5.2 s.c.1</strain>
    </source>
</reference>
<dbReference type="GO" id="GO:0006352">
    <property type="term" value="P:DNA-templated transcription initiation"/>
    <property type="evidence" value="ECO:0007669"/>
    <property type="project" value="InterPro"/>
</dbReference>
<keyword evidence="2" id="KW-0731">Sigma factor</keyword>
<keyword evidence="4" id="KW-0804">Transcription</keyword>
<dbReference type="RefSeq" id="WP_073549914.1">
    <property type="nucleotide sequence ID" value="NZ_CAWMVK010000002.1"/>
</dbReference>
<dbReference type="PANTHER" id="PTHR30385:SF7">
    <property type="entry name" value="RNA POLYMERASE SIGMA FACTOR FLIA"/>
    <property type="match status" value="1"/>
</dbReference>
<dbReference type="Gene3D" id="1.10.10.60">
    <property type="entry name" value="Homeodomain-like"/>
    <property type="match status" value="1"/>
</dbReference>
<sequence length="411" mass="46750">MRSRQDIVEIFSSFIQFNADRFSNWATDPKLRRSMQNSLARSPQATIKENFWALYWYKLWLVQPQSLAFGHLYAYLQEAGYWAAQSVVTNFTSSQHTIADCFQIVIAKVDKILQGFNSQQGYNLKNYASAIFTSTIKETLRQRQEVDICTDWSLLRKLSHKRLEAALQNAGISPEKVTSYLLAWNCFKTIYIPTQASATRQLAKPDSATWDAIAKLYDSQNPGTPVRQAETLEQWMLACAKAARSYLYPTVASINTPKPGQDTGEWLDNLPELQGESLLTNIITQEEIESRQTQQKQISEVLVAAIAQLDMQAQHILRLYYGEALTQQQMAVQLDIKQYTISRRLTKCREELLKALAQWCKDLHISLTSDVLKDISAVLDEWLQGHYGQTDMAAGVEDTSATLADLKSPRE</sequence>
<keyword evidence="7" id="KW-1185">Reference proteome</keyword>
<dbReference type="InterPro" id="IPR007630">
    <property type="entry name" value="RNA_pol_sigma70_r4"/>
</dbReference>